<sequence length="318" mass="34784">MHTLSGGVLGRYRRRCCILVCTGAPFAAAGPFVAAGVSLMSRRFHAGDAWRPPKGPAAASAGTSTDLHARESGSDSEPVTRLPSSGQPPAATADHSASAAAPPPTSSTPMPKDMASPVVPPTDGSSGPLTTPDPEPVRWVQPSYQDPATLPVVDAKGEYIVSRVQWPTGEVAYRTPAPLDDKLAPRFGYNVVQVRKHVSWWKYNQKYPRLSLAYINIQVLFLVGLAWLVAFLTNEYRQTTELMRTPGAMVGEHRGKGPATNRTQKITFEKDEMSALLDKAQNNWYDGKAEASYVGSKEYKMKKIPRPREFSVDDFRKR</sequence>
<gene>
    <name evidence="3" type="ORF">JKF63_05516</name>
</gene>
<feature type="compositionally biased region" description="Low complexity" evidence="1">
    <location>
        <begin position="88"/>
        <end position="100"/>
    </location>
</feature>
<evidence type="ECO:0000313" key="3">
    <source>
        <dbReference type="EMBL" id="KAG5508260.1"/>
    </source>
</evidence>
<dbReference type="EMBL" id="JAFJZO010000017">
    <property type="protein sequence ID" value="KAG5508260.1"/>
    <property type="molecule type" value="Genomic_DNA"/>
</dbReference>
<proteinExistence type="predicted"/>
<comment type="caution">
    <text evidence="3">The sequence shown here is derived from an EMBL/GenBank/DDBJ whole genome shotgun (WGS) entry which is preliminary data.</text>
</comment>
<keyword evidence="2" id="KW-0472">Membrane</keyword>
<name>A0A836IMV9_9TRYP</name>
<evidence type="ECO:0000313" key="4">
    <source>
        <dbReference type="Proteomes" id="UP000674318"/>
    </source>
</evidence>
<keyword evidence="4" id="KW-1185">Reference proteome</keyword>
<reference evidence="3 4" key="1">
    <citation type="submission" date="2021-02" db="EMBL/GenBank/DDBJ databases">
        <title>Porcisia hertigi Genome sequencing and assembly.</title>
        <authorList>
            <person name="Almutairi H."/>
            <person name="Gatherer D."/>
        </authorList>
    </citation>
    <scope>NUCLEOTIDE SEQUENCE [LARGE SCALE GENOMIC DNA]</scope>
    <source>
        <strain evidence="3 4">C119</strain>
    </source>
</reference>
<organism evidence="3 4">
    <name type="scientific">Porcisia hertigi</name>
    <dbReference type="NCBI Taxonomy" id="2761500"/>
    <lineage>
        <taxon>Eukaryota</taxon>
        <taxon>Discoba</taxon>
        <taxon>Euglenozoa</taxon>
        <taxon>Kinetoplastea</taxon>
        <taxon>Metakinetoplastina</taxon>
        <taxon>Trypanosomatida</taxon>
        <taxon>Trypanosomatidae</taxon>
        <taxon>Leishmaniinae</taxon>
        <taxon>Porcisia</taxon>
    </lineage>
</organism>
<dbReference type="Proteomes" id="UP000674318">
    <property type="component" value="Chromosome 17"/>
</dbReference>
<keyword evidence="2" id="KW-1133">Transmembrane helix</keyword>
<dbReference type="OrthoDB" id="245070at2759"/>
<dbReference type="KEGG" id="phet:94291551"/>
<dbReference type="AlphaFoldDB" id="A0A836IMV9"/>
<dbReference type="RefSeq" id="XP_067758149.1">
    <property type="nucleotide sequence ID" value="XM_067901474.1"/>
</dbReference>
<accession>A0A836IMV9</accession>
<keyword evidence="2" id="KW-0812">Transmembrane</keyword>
<evidence type="ECO:0000256" key="2">
    <source>
        <dbReference type="SAM" id="Phobius"/>
    </source>
</evidence>
<feature type="region of interest" description="Disordered" evidence="1">
    <location>
        <begin position="50"/>
        <end position="138"/>
    </location>
</feature>
<protein>
    <submittedName>
        <fullName evidence="3">Uncharacterized protein</fullName>
    </submittedName>
</protein>
<evidence type="ECO:0000256" key="1">
    <source>
        <dbReference type="SAM" id="MobiDB-lite"/>
    </source>
</evidence>
<dbReference type="GeneID" id="94291551"/>
<feature type="transmembrane region" description="Helical" evidence="2">
    <location>
        <begin position="212"/>
        <end position="234"/>
    </location>
</feature>